<dbReference type="eggNOG" id="KOG0393">
    <property type="taxonomic scope" value="Eukaryota"/>
</dbReference>
<gene>
    <name evidence="7" type="ORF">TVAG_197690</name>
</gene>
<proteinExistence type="predicted"/>
<dbReference type="GO" id="GO:0005886">
    <property type="term" value="C:plasma membrane"/>
    <property type="evidence" value="ECO:0000318"/>
    <property type="project" value="GO_Central"/>
</dbReference>
<dbReference type="GO" id="GO:0007015">
    <property type="term" value="P:actin filament organization"/>
    <property type="evidence" value="ECO:0000318"/>
    <property type="project" value="GO_Central"/>
</dbReference>
<dbReference type="PROSITE" id="PS51421">
    <property type="entry name" value="RAS"/>
    <property type="match status" value="1"/>
</dbReference>
<dbReference type="GO" id="GO:0012505">
    <property type="term" value="C:endomembrane system"/>
    <property type="evidence" value="ECO:0007669"/>
    <property type="project" value="UniProtKB-SubCell"/>
</dbReference>
<sequence length="179" mass="20045">MSKANEIKLVVIGDGAVGKTSLLSVLKGEPFPERYVPTVFDNYALDVTHNNKPYRLHIWDTAGQDEFDRLRPLSYQDAKVILICFELDKRASFSNLSDRWIAEVNYFCKEVKMILVGCKADLREQSNESVSDEEALAFAKQHGGIPYIATSARTGLNVDKVFPTAIDITSIKKKGCELI</sequence>
<dbReference type="GO" id="GO:0003924">
    <property type="term" value="F:GTPase activity"/>
    <property type="evidence" value="ECO:0000318"/>
    <property type="project" value="GO_Central"/>
</dbReference>
<dbReference type="PRINTS" id="PR00449">
    <property type="entry name" value="RASTRNSFRMNG"/>
</dbReference>
<dbReference type="GO" id="GO:0005525">
    <property type="term" value="F:GTP binding"/>
    <property type="evidence" value="ECO:0000318"/>
    <property type="project" value="GO_Central"/>
</dbReference>
<dbReference type="NCBIfam" id="TIGR00231">
    <property type="entry name" value="small_GTP"/>
    <property type="match status" value="1"/>
</dbReference>
<dbReference type="SMART" id="SM00174">
    <property type="entry name" value="RHO"/>
    <property type="match status" value="1"/>
</dbReference>
<evidence type="ECO:0000256" key="2">
    <source>
        <dbReference type="ARBA" id="ARBA00022475"/>
    </source>
</evidence>
<dbReference type="AlphaFoldDB" id="A2EJI6"/>
<evidence type="ECO:0000256" key="6">
    <source>
        <dbReference type="ARBA" id="ARBA00046278"/>
    </source>
</evidence>
<dbReference type="SMART" id="SM00175">
    <property type="entry name" value="RAB"/>
    <property type="match status" value="1"/>
</dbReference>
<organism evidence="7 8">
    <name type="scientific">Trichomonas vaginalis (strain ATCC PRA-98 / G3)</name>
    <dbReference type="NCBI Taxonomy" id="412133"/>
    <lineage>
        <taxon>Eukaryota</taxon>
        <taxon>Metamonada</taxon>
        <taxon>Parabasalia</taxon>
        <taxon>Trichomonadida</taxon>
        <taxon>Trichomonadidae</taxon>
        <taxon>Trichomonas</taxon>
    </lineage>
</organism>
<comment type="subcellular location">
    <subcellularLocation>
        <location evidence="1">Cell membrane</location>
    </subcellularLocation>
    <subcellularLocation>
        <location evidence="6">Endomembrane system</location>
        <topology evidence="6">Lipid-anchor</topology>
        <orientation evidence="6">Cytoplasmic side</orientation>
    </subcellularLocation>
</comment>
<keyword evidence="5" id="KW-0472">Membrane</keyword>
<evidence type="ECO:0000256" key="4">
    <source>
        <dbReference type="ARBA" id="ARBA00023134"/>
    </source>
</evidence>
<keyword evidence="8" id="KW-1185">Reference proteome</keyword>
<dbReference type="PROSITE" id="PS51419">
    <property type="entry name" value="RAB"/>
    <property type="match status" value="1"/>
</dbReference>
<dbReference type="VEuPathDB" id="TrichDB:TVAGG3_0617740"/>
<keyword evidence="2" id="KW-1003">Cell membrane</keyword>
<dbReference type="Proteomes" id="UP000001542">
    <property type="component" value="Unassembled WGS sequence"/>
</dbReference>
<evidence type="ECO:0000256" key="1">
    <source>
        <dbReference type="ARBA" id="ARBA00004236"/>
    </source>
</evidence>
<dbReference type="Gene3D" id="3.40.50.300">
    <property type="entry name" value="P-loop containing nucleotide triphosphate hydrolases"/>
    <property type="match status" value="1"/>
</dbReference>
<dbReference type="RefSeq" id="XP_001319379.1">
    <property type="nucleotide sequence ID" value="XM_001319344.1"/>
</dbReference>
<reference evidence="7" key="2">
    <citation type="journal article" date="2007" name="Science">
        <title>Draft genome sequence of the sexually transmitted pathogen Trichomonas vaginalis.</title>
        <authorList>
            <person name="Carlton J.M."/>
            <person name="Hirt R.P."/>
            <person name="Silva J.C."/>
            <person name="Delcher A.L."/>
            <person name="Schatz M."/>
            <person name="Zhao Q."/>
            <person name="Wortman J.R."/>
            <person name="Bidwell S.L."/>
            <person name="Alsmark U.C.M."/>
            <person name="Besteiro S."/>
            <person name="Sicheritz-Ponten T."/>
            <person name="Noel C.J."/>
            <person name="Dacks J.B."/>
            <person name="Foster P.G."/>
            <person name="Simillion C."/>
            <person name="Van de Peer Y."/>
            <person name="Miranda-Saavedra D."/>
            <person name="Barton G.J."/>
            <person name="Westrop G.D."/>
            <person name="Mueller S."/>
            <person name="Dessi D."/>
            <person name="Fiori P.L."/>
            <person name="Ren Q."/>
            <person name="Paulsen I."/>
            <person name="Zhang H."/>
            <person name="Bastida-Corcuera F.D."/>
            <person name="Simoes-Barbosa A."/>
            <person name="Brown M.T."/>
            <person name="Hayes R.D."/>
            <person name="Mukherjee M."/>
            <person name="Okumura C.Y."/>
            <person name="Schneider R."/>
            <person name="Smith A.J."/>
            <person name="Vanacova S."/>
            <person name="Villalvazo M."/>
            <person name="Haas B.J."/>
            <person name="Pertea M."/>
            <person name="Feldblyum T.V."/>
            <person name="Utterback T.R."/>
            <person name="Shu C.L."/>
            <person name="Osoegawa K."/>
            <person name="de Jong P.J."/>
            <person name="Hrdy I."/>
            <person name="Horvathova L."/>
            <person name="Zubacova Z."/>
            <person name="Dolezal P."/>
            <person name="Malik S.B."/>
            <person name="Logsdon J.M. Jr."/>
            <person name="Henze K."/>
            <person name="Gupta A."/>
            <person name="Wang C.C."/>
            <person name="Dunne R.L."/>
            <person name="Upcroft J.A."/>
            <person name="Upcroft P."/>
            <person name="White O."/>
            <person name="Salzberg S.L."/>
            <person name="Tang P."/>
            <person name="Chiu C.-H."/>
            <person name="Lee Y.-S."/>
            <person name="Embley T.M."/>
            <person name="Coombs G.H."/>
            <person name="Mottram J.C."/>
            <person name="Tachezy J."/>
            <person name="Fraser-Liggett C.M."/>
            <person name="Johnson P.J."/>
        </authorList>
    </citation>
    <scope>NUCLEOTIDE SEQUENCE [LARGE SCALE GENOMIC DNA]</scope>
    <source>
        <strain evidence="7">G3</strain>
    </source>
</reference>
<dbReference type="STRING" id="5722.A2EJI6"/>
<dbReference type="EMBL" id="DS113406">
    <property type="protein sequence ID" value="EAY07156.1"/>
    <property type="molecule type" value="Genomic_DNA"/>
</dbReference>
<dbReference type="SMART" id="SM00173">
    <property type="entry name" value="RAS"/>
    <property type="match status" value="1"/>
</dbReference>
<dbReference type="FunFam" id="3.40.50.300:FF:001799">
    <property type="entry name" value="Rac2 family GTP-binding protein, putative"/>
    <property type="match status" value="1"/>
</dbReference>
<evidence type="ECO:0000313" key="8">
    <source>
        <dbReference type="Proteomes" id="UP000001542"/>
    </source>
</evidence>
<dbReference type="GO" id="GO:0005829">
    <property type="term" value="C:cytosol"/>
    <property type="evidence" value="ECO:0000318"/>
    <property type="project" value="GO_Central"/>
</dbReference>
<dbReference type="InterPro" id="IPR027417">
    <property type="entry name" value="P-loop_NTPase"/>
</dbReference>
<dbReference type="InterPro" id="IPR003578">
    <property type="entry name" value="Small_GTPase_Rho"/>
</dbReference>
<evidence type="ECO:0000256" key="3">
    <source>
        <dbReference type="ARBA" id="ARBA00022741"/>
    </source>
</evidence>
<dbReference type="OrthoDB" id="8830751at2759"/>
<accession>A2EJI6</accession>
<evidence type="ECO:0000313" key="7">
    <source>
        <dbReference type="EMBL" id="EAY07156.1"/>
    </source>
</evidence>
<dbReference type="SUPFAM" id="SSF52540">
    <property type="entry name" value="P-loop containing nucleoside triphosphate hydrolases"/>
    <property type="match status" value="1"/>
</dbReference>
<dbReference type="InParanoid" id="A2EJI6"/>
<dbReference type="GO" id="GO:0019901">
    <property type="term" value="F:protein kinase binding"/>
    <property type="evidence" value="ECO:0000318"/>
    <property type="project" value="GO_Central"/>
</dbReference>
<dbReference type="GO" id="GO:0032956">
    <property type="term" value="P:regulation of actin cytoskeleton organization"/>
    <property type="evidence" value="ECO:0000318"/>
    <property type="project" value="GO_Central"/>
</dbReference>
<name>A2EJI6_TRIV3</name>
<reference evidence="7" key="1">
    <citation type="submission" date="2006-10" db="EMBL/GenBank/DDBJ databases">
        <authorList>
            <person name="Amadeo P."/>
            <person name="Zhao Q."/>
            <person name="Wortman J."/>
            <person name="Fraser-Liggett C."/>
            <person name="Carlton J."/>
        </authorList>
    </citation>
    <scope>NUCLEOTIDE SEQUENCE</scope>
    <source>
        <strain evidence="7">G3</strain>
    </source>
</reference>
<dbReference type="GO" id="GO:0007264">
    <property type="term" value="P:small GTPase-mediated signal transduction"/>
    <property type="evidence" value="ECO:0007669"/>
    <property type="project" value="InterPro"/>
</dbReference>
<dbReference type="Pfam" id="PF00071">
    <property type="entry name" value="Ras"/>
    <property type="match status" value="1"/>
</dbReference>
<evidence type="ECO:0000256" key="5">
    <source>
        <dbReference type="ARBA" id="ARBA00023136"/>
    </source>
</evidence>
<keyword evidence="4" id="KW-0342">GTP-binding</keyword>
<dbReference type="PROSITE" id="PS51420">
    <property type="entry name" value="RHO"/>
    <property type="match status" value="1"/>
</dbReference>
<keyword evidence="3" id="KW-0547">Nucleotide-binding</keyword>
<dbReference type="PANTHER" id="PTHR24072">
    <property type="entry name" value="RHO FAMILY GTPASE"/>
    <property type="match status" value="1"/>
</dbReference>
<dbReference type="VEuPathDB" id="TrichDB:TVAG_197690"/>
<dbReference type="GO" id="GO:0007165">
    <property type="term" value="P:signal transduction"/>
    <property type="evidence" value="ECO:0000318"/>
    <property type="project" value="GO_Central"/>
</dbReference>
<protein>
    <submittedName>
        <fullName evidence="7">Small GTP-binding protein, putative</fullName>
    </submittedName>
</protein>
<dbReference type="InterPro" id="IPR001806">
    <property type="entry name" value="Small_GTPase"/>
</dbReference>
<dbReference type="SMR" id="A2EJI6"/>
<dbReference type="OMA" id="ENVYTKW"/>
<dbReference type="InterPro" id="IPR005225">
    <property type="entry name" value="Small_GTP-bd"/>
</dbReference>
<dbReference type="KEGG" id="tva:4765039"/>